<dbReference type="GO" id="GO:0046872">
    <property type="term" value="F:metal ion binding"/>
    <property type="evidence" value="ECO:0007669"/>
    <property type="project" value="UniProtKB-UniRule"/>
</dbReference>
<dbReference type="NCBIfam" id="TIGR00500">
    <property type="entry name" value="met_pdase_I"/>
    <property type="match status" value="1"/>
</dbReference>
<sequence length="254" mass="26966">MTIDSDKDLQGLRRVGRVVALARDEMRRAVEPGMTTRELDRIGAGVFERHGARSAPNLVYGFPGTNCISLNDEAVHGIPSPERTIRPGDLVKIDVTAELGGYMADSAVTVALPGGDEVNGRLVRCVESAYGKAAAVARAGRPINKIGRAIETAAKGEGFSVLRELNSHGIGRSIHEEPSYPQYYDRRFGAPLTKGLVITIEPILSAGSGWVREGGDGFTLSTADGSPSAHHEHTIVITRGTPITVTEAPCSEVA</sequence>
<dbReference type="CDD" id="cd01086">
    <property type="entry name" value="MetAP1"/>
    <property type="match status" value="1"/>
</dbReference>
<evidence type="ECO:0000256" key="1">
    <source>
        <dbReference type="ARBA" id="ARBA00002521"/>
    </source>
</evidence>
<keyword evidence="5 6" id="KW-0378">Hydrolase</keyword>
<accession>A0A6J4PTL1</accession>
<keyword evidence="4 6" id="KW-0479">Metal-binding</keyword>
<evidence type="ECO:0000256" key="3">
    <source>
        <dbReference type="ARBA" id="ARBA00022670"/>
    </source>
</evidence>
<dbReference type="Gene3D" id="3.90.230.10">
    <property type="entry name" value="Creatinase/methionine aminopeptidase superfamily"/>
    <property type="match status" value="1"/>
</dbReference>
<dbReference type="SUPFAM" id="SSF55920">
    <property type="entry name" value="Creatinase/aminopeptidase"/>
    <property type="match status" value="1"/>
</dbReference>
<evidence type="ECO:0000256" key="7">
    <source>
        <dbReference type="RuleBase" id="RU003653"/>
    </source>
</evidence>
<comment type="similarity">
    <text evidence="6">Belongs to the peptidase M24A family. Methionine aminopeptidase type 1 subfamily.</text>
</comment>
<feature type="binding site" evidence="6">
    <location>
        <position position="105"/>
    </location>
    <ligand>
        <name>a divalent metal cation</name>
        <dbReference type="ChEBI" id="CHEBI:60240"/>
        <label>2</label>
        <note>catalytic</note>
    </ligand>
</feature>
<dbReference type="PRINTS" id="PR00599">
    <property type="entry name" value="MAPEPTIDASE"/>
</dbReference>
<feature type="binding site" evidence="6">
    <location>
        <position position="168"/>
    </location>
    <ligand>
        <name>a divalent metal cation</name>
        <dbReference type="ChEBI" id="CHEBI:60240"/>
        <label>2</label>
        <note>catalytic</note>
    </ligand>
</feature>
<organism evidence="9">
    <name type="scientific">uncultured Rubrobacteraceae bacterium</name>
    <dbReference type="NCBI Taxonomy" id="349277"/>
    <lineage>
        <taxon>Bacteria</taxon>
        <taxon>Bacillati</taxon>
        <taxon>Actinomycetota</taxon>
        <taxon>Rubrobacteria</taxon>
        <taxon>Rubrobacterales</taxon>
        <taxon>Rubrobacteraceae</taxon>
        <taxon>environmental samples</taxon>
    </lineage>
</organism>
<dbReference type="InterPro" id="IPR002467">
    <property type="entry name" value="Pept_M24A_MAP1"/>
</dbReference>
<name>A0A6J4PTL1_9ACTN</name>
<dbReference type="GO" id="GO:0004239">
    <property type="term" value="F:initiator methionyl aminopeptidase activity"/>
    <property type="evidence" value="ECO:0007669"/>
    <property type="project" value="UniProtKB-UniRule"/>
</dbReference>
<dbReference type="EC" id="3.4.11.18" evidence="6 7"/>
<dbReference type="PANTHER" id="PTHR43330:SF13">
    <property type="entry name" value="METHIONINE AMINOPEPTIDASE 2"/>
    <property type="match status" value="1"/>
</dbReference>
<comment type="catalytic activity">
    <reaction evidence="6 7">
        <text>Release of N-terminal amino acids, preferentially methionine, from peptides and arylamides.</text>
        <dbReference type="EC" id="3.4.11.18"/>
    </reaction>
</comment>
<feature type="binding site" evidence="6">
    <location>
        <position position="232"/>
    </location>
    <ligand>
        <name>a divalent metal cation</name>
        <dbReference type="ChEBI" id="CHEBI:60240"/>
        <label>1</label>
    </ligand>
</feature>
<dbReference type="GO" id="GO:0070006">
    <property type="term" value="F:metalloaminopeptidase activity"/>
    <property type="evidence" value="ECO:0007669"/>
    <property type="project" value="UniProtKB-UniRule"/>
</dbReference>
<comment type="function">
    <text evidence="1 6">Removes the N-terminal methionine from nascent proteins. The N-terminal methionine is often cleaved when the second residue in the primary sequence is small and uncharged (Met-Ala-, Cys, Gly, Pro, Ser, Thr, or Val). Requires deformylation of the N(alpha)-formylated initiator methionine before it can be hydrolyzed.</text>
</comment>
<evidence type="ECO:0000259" key="8">
    <source>
        <dbReference type="Pfam" id="PF00557"/>
    </source>
</evidence>
<dbReference type="HAMAP" id="MF_01974">
    <property type="entry name" value="MetAP_1"/>
    <property type="match status" value="1"/>
</dbReference>
<dbReference type="InterPro" id="IPR036005">
    <property type="entry name" value="Creatinase/aminopeptidase-like"/>
</dbReference>
<gene>
    <name evidence="6" type="primary">map</name>
    <name evidence="9" type="ORF">AVDCRST_MAG03-2609</name>
</gene>
<feature type="binding site" evidence="6">
    <location>
        <position position="94"/>
    </location>
    <ligand>
        <name>a divalent metal cation</name>
        <dbReference type="ChEBI" id="CHEBI:60240"/>
        <label>1</label>
    </ligand>
</feature>
<feature type="binding site" evidence="6">
    <location>
        <position position="105"/>
    </location>
    <ligand>
        <name>a divalent metal cation</name>
        <dbReference type="ChEBI" id="CHEBI:60240"/>
        <label>1</label>
    </ligand>
</feature>
<evidence type="ECO:0000256" key="6">
    <source>
        <dbReference type="HAMAP-Rule" id="MF_01974"/>
    </source>
</evidence>
<dbReference type="AlphaFoldDB" id="A0A6J4PTL1"/>
<dbReference type="GO" id="GO:0006508">
    <property type="term" value="P:proteolysis"/>
    <property type="evidence" value="ECO:0007669"/>
    <property type="project" value="UniProtKB-KW"/>
</dbReference>
<feature type="domain" description="Peptidase M24" evidence="8">
    <location>
        <begin position="11"/>
        <end position="238"/>
    </location>
</feature>
<evidence type="ECO:0000256" key="5">
    <source>
        <dbReference type="ARBA" id="ARBA00022801"/>
    </source>
</evidence>
<dbReference type="PANTHER" id="PTHR43330">
    <property type="entry name" value="METHIONINE AMINOPEPTIDASE"/>
    <property type="match status" value="1"/>
</dbReference>
<protein>
    <recommendedName>
        <fullName evidence="6 7">Methionine aminopeptidase</fullName>
        <shortName evidence="6">MAP</shortName>
        <shortName evidence="6">MetAP</shortName>
        <ecNumber evidence="6 7">3.4.11.18</ecNumber>
    </recommendedName>
    <alternativeName>
        <fullName evidence="6">Peptidase M</fullName>
    </alternativeName>
</protein>
<dbReference type="InterPro" id="IPR001714">
    <property type="entry name" value="Pept_M24_MAP"/>
</dbReference>
<feature type="binding site" evidence="6">
    <location>
        <position position="76"/>
    </location>
    <ligand>
        <name>substrate</name>
    </ligand>
</feature>
<evidence type="ECO:0000256" key="4">
    <source>
        <dbReference type="ARBA" id="ARBA00022723"/>
    </source>
</evidence>
<reference evidence="9" key="1">
    <citation type="submission" date="2020-02" db="EMBL/GenBank/DDBJ databases">
        <authorList>
            <person name="Meier V. D."/>
        </authorList>
    </citation>
    <scope>NUCLEOTIDE SEQUENCE</scope>
    <source>
        <strain evidence="9">AVDCRST_MAG03</strain>
    </source>
</reference>
<dbReference type="EMBL" id="CADCUT010000157">
    <property type="protein sequence ID" value="CAA9421915.1"/>
    <property type="molecule type" value="Genomic_DNA"/>
</dbReference>
<keyword evidence="2 6" id="KW-0031">Aminopeptidase</keyword>
<feature type="binding site" evidence="6">
    <location>
        <position position="232"/>
    </location>
    <ligand>
        <name>a divalent metal cation</name>
        <dbReference type="ChEBI" id="CHEBI:60240"/>
        <label>2</label>
        <note>catalytic</note>
    </ligand>
</feature>
<proteinExistence type="inferred from homology"/>
<comment type="subunit">
    <text evidence="6">Monomer.</text>
</comment>
<keyword evidence="3 6" id="KW-0645">Protease</keyword>
<feature type="binding site" evidence="6">
    <location>
        <position position="201"/>
    </location>
    <ligand>
        <name>a divalent metal cation</name>
        <dbReference type="ChEBI" id="CHEBI:60240"/>
        <label>2</label>
        <note>catalytic</note>
    </ligand>
</feature>
<dbReference type="Pfam" id="PF00557">
    <property type="entry name" value="Peptidase_M24"/>
    <property type="match status" value="1"/>
</dbReference>
<evidence type="ECO:0000256" key="2">
    <source>
        <dbReference type="ARBA" id="ARBA00022438"/>
    </source>
</evidence>
<feature type="binding site" evidence="6">
    <location>
        <position position="175"/>
    </location>
    <ligand>
        <name>substrate</name>
    </ligand>
</feature>
<comment type="cofactor">
    <cofactor evidence="6">
        <name>Co(2+)</name>
        <dbReference type="ChEBI" id="CHEBI:48828"/>
    </cofactor>
    <cofactor evidence="6">
        <name>Zn(2+)</name>
        <dbReference type="ChEBI" id="CHEBI:29105"/>
    </cofactor>
    <cofactor evidence="6">
        <name>Mn(2+)</name>
        <dbReference type="ChEBI" id="CHEBI:29035"/>
    </cofactor>
    <cofactor evidence="6">
        <name>Fe(2+)</name>
        <dbReference type="ChEBI" id="CHEBI:29033"/>
    </cofactor>
    <text evidence="6">Binds 2 divalent metal cations per subunit. Has a high-affinity and a low affinity metal-binding site. The true nature of the physiological cofactor is under debate. The enzyme is active with cobalt, zinc, manganese or divalent iron ions. Most likely, methionine aminopeptidases function as mononuclear Fe(2+)-metalloproteases under physiological conditions, and the catalytically relevant metal-binding site has been assigned to the histidine-containing high-affinity site.</text>
</comment>
<dbReference type="InterPro" id="IPR000994">
    <property type="entry name" value="Pept_M24"/>
</dbReference>
<evidence type="ECO:0000313" key="9">
    <source>
        <dbReference type="EMBL" id="CAA9421915.1"/>
    </source>
</evidence>